<gene>
    <name evidence="1" type="ORF">RO3G_16985</name>
</gene>
<accession>I1CVI3</accession>
<protein>
    <submittedName>
        <fullName evidence="1">Uncharacterized protein</fullName>
    </submittedName>
</protein>
<dbReference type="eggNOG" id="ENOG502TA2A">
    <property type="taxonomic scope" value="Eukaryota"/>
</dbReference>
<keyword evidence="2" id="KW-1185">Reference proteome</keyword>
<evidence type="ECO:0000313" key="2">
    <source>
        <dbReference type="Proteomes" id="UP000009138"/>
    </source>
</evidence>
<name>I1CVI3_RHIO9</name>
<dbReference type="OrthoDB" id="2268544at2759"/>
<organism evidence="1 2">
    <name type="scientific">Rhizopus delemar (strain RA 99-880 / ATCC MYA-4621 / FGSC 9543 / NRRL 43880)</name>
    <name type="common">Mucormycosis agent</name>
    <name type="synonym">Rhizopus arrhizus var. delemar</name>
    <dbReference type="NCBI Taxonomy" id="246409"/>
    <lineage>
        <taxon>Eukaryota</taxon>
        <taxon>Fungi</taxon>
        <taxon>Fungi incertae sedis</taxon>
        <taxon>Mucoromycota</taxon>
        <taxon>Mucoromycotina</taxon>
        <taxon>Mucoromycetes</taxon>
        <taxon>Mucorales</taxon>
        <taxon>Mucorineae</taxon>
        <taxon>Rhizopodaceae</taxon>
        <taxon>Rhizopus</taxon>
    </lineage>
</organism>
<sequence length="349" mass="40716">MEDIQICYLESPNEPILVCNARVFGAPNLYKNYKSREDLEEKCEEDDMDKNISFGESESNLVAEILINNKIENEAQIVEFINYVYRPKSEHVTDSPFKLTNVSDKTVLGVLWKYTERFNKTTALGFNQWLKKQNIDFLIQEPERKVLKIQGSETKKLRIRILSVLDSQFHDEVADNIVSTIPRHHAYIKQLKDDGYEVIGYCRKSKKESDNRALLLQRMINILYERSLVQKVFVSPCSSAKQALSKRDLSDQDILSSLDQIHGNTQDFLTYVKEKKTKICVVAIDYAGFTTNMSDLKNLLKEHSNIQKIMIDLFFYKNHIKVFDRNQLLNCVEDLKQFDCRPAYRQKSK</sequence>
<dbReference type="VEuPathDB" id="FungiDB:RO3G_16985"/>
<dbReference type="Proteomes" id="UP000009138">
    <property type="component" value="Unassembled WGS sequence"/>
</dbReference>
<dbReference type="RefSeq" id="XP_067527859.1">
    <property type="nucleotide sequence ID" value="XM_067671569.1"/>
</dbReference>
<reference evidence="1 2" key="1">
    <citation type="journal article" date="2009" name="PLoS Genet.">
        <title>Genomic analysis of the basal lineage fungus Rhizopus oryzae reveals a whole-genome duplication.</title>
        <authorList>
            <person name="Ma L.-J."/>
            <person name="Ibrahim A.S."/>
            <person name="Skory C."/>
            <person name="Grabherr M.G."/>
            <person name="Burger G."/>
            <person name="Butler M."/>
            <person name="Elias M."/>
            <person name="Idnurm A."/>
            <person name="Lang B.F."/>
            <person name="Sone T."/>
            <person name="Abe A."/>
            <person name="Calvo S.E."/>
            <person name="Corrochano L.M."/>
            <person name="Engels R."/>
            <person name="Fu J."/>
            <person name="Hansberg W."/>
            <person name="Kim J.-M."/>
            <person name="Kodira C.D."/>
            <person name="Koehrsen M.J."/>
            <person name="Liu B."/>
            <person name="Miranda-Saavedra D."/>
            <person name="O'Leary S."/>
            <person name="Ortiz-Castellanos L."/>
            <person name="Poulter R."/>
            <person name="Rodriguez-Romero J."/>
            <person name="Ruiz-Herrera J."/>
            <person name="Shen Y.-Q."/>
            <person name="Zeng Q."/>
            <person name="Galagan J."/>
            <person name="Birren B.W."/>
            <person name="Cuomo C.A."/>
            <person name="Wickes B.L."/>
        </authorList>
    </citation>
    <scope>NUCLEOTIDE SEQUENCE [LARGE SCALE GENOMIC DNA]</scope>
    <source>
        <strain evidence="2">RA 99-880 / ATCC MYA-4621 / FGSC 9543 / NRRL 43880</strain>
    </source>
</reference>
<dbReference type="OMA" id="FTIMISK"/>
<proteinExistence type="predicted"/>
<dbReference type="AlphaFoldDB" id="I1CVI3"/>
<dbReference type="EMBL" id="GG669511">
    <property type="protein sequence ID" value="EIE92463.1"/>
    <property type="molecule type" value="Genomic_DNA"/>
</dbReference>
<evidence type="ECO:0000313" key="1">
    <source>
        <dbReference type="EMBL" id="EIE92463.1"/>
    </source>
</evidence>
<dbReference type="InParanoid" id="I1CVI3"/>
<dbReference type="GeneID" id="93623950"/>